<comment type="caution">
    <text evidence="8">The sequence shown here is derived from an EMBL/GenBank/DDBJ whole genome shotgun (WGS) entry which is preliminary data.</text>
</comment>
<keyword evidence="3" id="KW-0238">DNA-binding</keyword>
<keyword evidence="9" id="KW-1185">Reference proteome</keyword>
<feature type="domain" description="HTH araC/xylS-type" evidence="7">
    <location>
        <begin position="212"/>
        <end position="313"/>
    </location>
</feature>
<sequence length="316" mass="36419">MLLHEKSAIFERADPYAVSDYVNQHLGMHSIRMPRNRHATASLSHRKFASVDLCRIRYGGQARITSPALESIFHLQLQLKGSSLWCSRGVEQRLQPGDLLMINPDDPVDLTYGQDCEKLIIKLPTSLLAACCEEQRWNLPREGVRFTRRLHRLEDLQDFMRLVDLICLEAESDDNGLQTQQHYTRIVASKLLSKVPNNIRREAPIPQAVPFEQLIQYIDEHLKEDPGIDTLAALAKVSQRSVYALFERHLNCTPKQYVRDRKLDRVHACLSDPSCHVRSVTEIALDYGFMHLSRFSESYKARFGELPSETLRRQSR</sequence>
<dbReference type="PROSITE" id="PS01124">
    <property type="entry name" value="HTH_ARAC_FAMILY_2"/>
    <property type="match status" value="1"/>
</dbReference>
<keyword evidence="2" id="KW-0805">Transcription regulation</keyword>
<dbReference type="InterPro" id="IPR018062">
    <property type="entry name" value="HTH_AraC-typ_CS"/>
</dbReference>
<gene>
    <name evidence="8" type="ORF">H9642_09245</name>
</gene>
<evidence type="ECO:0000313" key="9">
    <source>
        <dbReference type="Proteomes" id="UP000611945"/>
    </source>
</evidence>
<dbReference type="InterPro" id="IPR018060">
    <property type="entry name" value="HTH_AraC"/>
</dbReference>
<dbReference type="PROSITE" id="PS00041">
    <property type="entry name" value="HTH_ARAC_FAMILY_1"/>
    <property type="match status" value="1"/>
</dbReference>
<evidence type="ECO:0000256" key="1">
    <source>
        <dbReference type="ARBA" id="ARBA00004496"/>
    </source>
</evidence>
<dbReference type="Pfam" id="PF12833">
    <property type="entry name" value="HTH_18"/>
    <property type="match status" value="1"/>
</dbReference>
<dbReference type="InterPro" id="IPR037923">
    <property type="entry name" value="HTH-like"/>
</dbReference>
<dbReference type="EMBL" id="JACSQG010000003">
    <property type="protein sequence ID" value="MBD7977379.1"/>
    <property type="molecule type" value="Genomic_DNA"/>
</dbReference>
<dbReference type="InterPro" id="IPR050204">
    <property type="entry name" value="AraC_XylS_family_regulators"/>
</dbReference>
<dbReference type="PANTHER" id="PTHR46796:SF6">
    <property type="entry name" value="ARAC SUBFAMILY"/>
    <property type="match status" value="1"/>
</dbReference>
<dbReference type="SMART" id="SM00342">
    <property type="entry name" value="HTH_ARAC"/>
    <property type="match status" value="1"/>
</dbReference>
<evidence type="ECO:0000256" key="3">
    <source>
        <dbReference type="ARBA" id="ARBA00023125"/>
    </source>
</evidence>
<evidence type="ECO:0000256" key="2">
    <source>
        <dbReference type="ARBA" id="ARBA00023015"/>
    </source>
</evidence>
<dbReference type="RefSeq" id="WP_251836141.1">
    <property type="nucleotide sequence ID" value="NZ_JACSQG010000003.1"/>
</dbReference>
<evidence type="ECO:0000256" key="4">
    <source>
        <dbReference type="ARBA" id="ARBA00023159"/>
    </source>
</evidence>
<evidence type="ECO:0000259" key="7">
    <source>
        <dbReference type="PROSITE" id="PS01124"/>
    </source>
</evidence>
<dbReference type="Proteomes" id="UP000611945">
    <property type="component" value="Unassembled WGS sequence"/>
</dbReference>
<dbReference type="PANTHER" id="PTHR46796">
    <property type="entry name" value="HTH-TYPE TRANSCRIPTIONAL ACTIVATOR RHAS-RELATED"/>
    <property type="match status" value="1"/>
</dbReference>
<dbReference type="InterPro" id="IPR009057">
    <property type="entry name" value="Homeodomain-like_sf"/>
</dbReference>
<name>A0ABR8TNN7_9PSED</name>
<accession>A0ABR8TNN7</accession>
<protein>
    <submittedName>
        <fullName evidence="8">AraC family transcriptional regulator</fullName>
    </submittedName>
</protein>
<comment type="subcellular location">
    <subcellularLocation>
        <location evidence="1">Cytoplasm</location>
    </subcellularLocation>
</comment>
<dbReference type="InterPro" id="IPR035418">
    <property type="entry name" value="AraC-bd_2"/>
</dbReference>
<evidence type="ECO:0000313" key="8">
    <source>
        <dbReference type="EMBL" id="MBD7977379.1"/>
    </source>
</evidence>
<reference evidence="8 9" key="1">
    <citation type="submission" date="2020-08" db="EMBL/GenBank/DDBJ databases">
        <title>A Genomic Blueprint of the Chicken Gut Microbiome.</title>
        <authorList>
            <person name="Gilroy R."/>
            <person name="Ravi A."/>
            <person name="Getino M."/>
            <person name="Pursley I."/>
            <person name="Horton D.L."/>
            <person name="Alikhan N.-F."/>
            <person name="Baker D."/>
            <person name="Gharbi K."/>
            <person name="Hall N."/>
            <person name="Watson M."/>
            <person name="Adriaenssens E.M."/>
            <person name="Foster-Nyarko E."/>
            <person name="Jarju S."/>
            <person name="Secka A."/>
            <person name="Antonio M."/>
            <person name="Oren A."/>
            <person name="Chaudhuri R."/>
            <person name="La Ragione R.M."/>
            <person name="Hildebrand F."/>
            <person name="Pallen M.J."/>
        </authorList>
    </citation>
    <scope>NUCLEOTIDE SEQUENCE [LARGE SCALE GENOMIC DNA]</scope>
    <source>
        <strain evidence="8 9">Sa2CUA2</strain>
    </source>
</reference>
<keyword evidence="5" id="KW-0804">Transcription</keyword>
<organism evidence="8 9">
    <name type="scientific">Serpens gallinarum</name>
    <dbReference type="NCBI Taxonomy" id="2763075"/>
    <lineage>
        <taxon>Bacteria</taxon>
        <taxon>Pseudomonadati</taxon>
        <taxon>Pseudomonadota</taxon>
        <taxon>Gammaproteobacteria</taxon>
        <taxon>Pseudomonadales</taxon>
        <taxon>Pseudomonadaceae</taxon>
        <taxon>Pseudomonas</taxon>
    </lineage>
</organism>
<dbReference type="SUPFAM" id="SSF46689">
    <property type="entry name" value="Homeodomain-like"/>
    <property type="match status" value="1"/>
</dbReference>
<evidence type="ECO:0000256" key="5">
    <source>
        <dbReference type="ARBA" id="ARBA00023163"/>
    </source>
</evidence>
<dbReference type="Pfam" id="PF14525">
    <property type="entry name" value="AraC_binding_2"/>
    <property type="match status" value="1"/>
</dbReference>
<proteinExistence type="predicted"/>
<evidence type="ECO:0000256" key="6">
    <source>
        <dbReference type="ARBA" id="ARBA00037345"/>
    </source>
</evidence>
<dbReference type="Gene3D" id="1.10.10.60">
    <property type="entry name" value="Homeodomain-like"/>
    <property type="match status" value="1"/>
</dbReference>
<keyword evidence="4" id="KW-0010">Activator</keyword>
<dbReference type="SUPFAM" id="SSF51215">
    <property type="entry name" value="Regulatory protein AraC"/>
    <property type="match status" value="1"/>
</dbReference>
<comment type="function">
    <text evidence="6">Regulatory protein of the TOL plasmid xyl operons. XylS activates the xylXYZLTEGFJQKIH operon required for the degradation of toluene, m-xylene and p-xylene.</text>
</comment>